<dbReference type="InterPro" id="IPR003615">
    <property type="entry name" value="HNH_nuc"/>
</dbReference>
<keyword evidence="1" id="KW-0540">Nuclease</keyword>
<organism evidence="1 2">
    <name type="scientific">Streptomyces lydicus</name>
    <dbReference type="NCBI Taxonomy" id="47763"/>
    <lineage>
        <taxon>Bacteria</taxon>
        <taxon>Bacillati</taxon>
        <taxon>Actinomycetota</taxon>
        <taxon>Actinomycetes</taxon>
        <taxon>Kitasatosporales</taxon>
        <taxon>Streptomycetaceae</taxon>
        <taxon>Streptomyces</taxon>
    </lineage>
</organism>
<keyword evidence="1" id="KW-0378">Hydrolase</keyword>
<dbReference type="CDD" id="cd00085">
    <property type="entry name" value="HNHc"/>
    <property type="match status" value="1"/>
</dbReference>
<evidence type="ECO:0000313" key="2">
    <source>
        <dbReference type="Proteomes" id="UP000275579"/>
    </source>
</evidence>
<dbReference type="EMBL" id="CP029042">
    <property type="protein sequence ID" value="AZS72045.1"/>
    <property type="molecule type" value="Genomic_DNA"/>
</dbReference>
<gene>
    <name evidence="1" type="ORF">DDE74_14790</name>
</gene>
<reference evidence="1 2" key="1">
    <citation type="submission" date="2018-04" db="EMBL/GenBank/DDBJ databases">
        <title>Complete genome sequences of Streptomyces lydicus strain WYEC and characterization of antagonistic properties of biological control agents.</title>
        <authorList>
            <person name="Mariita R.M."/>
            <person name="Sello J.K."/>
        </authorList>
    </citation>
    <scope>NUCLEOTIDE SEQUENCE [LARGE SCALE GENOMIC DNA]</scope>
    <source>
        <strain evidence="1 2">WYEC 108</strain>
    </source>
</reference>
<sequence length="220" mass="25136">MSGSIRYTRALLTEAARRCTNIDEVIAFCGGRSYHQLRRHLFRRFEHFGIDVSHFRPVARRATHLRRPSRDDLQKAVSASSSIAAALRYLERPDNSRGRALFHQWVSDHGIDTSHFLGQAHMRGKPGTTPVKGPEQILVKHCGKRRTRTVMLRRALRQVGVPEGCAECGTGPAWHGKPMTLEIDHINGDWRDDRQENLRYLCPNCHAATDTWCRGGRHQR</sequence>
<evidence type="ECO:0000313" key="1">
    <source>
        <dbReference type="EMBL" id="AZS72045.1"/>
    </source>
</evidence>
<proteinExistence type="predicted"/>
<protein>
    <submittedName>
        <fullName evidence="1">Endonuclease</fullName>
    </submittedName>
</protein>
<accession>A0A3S9YAQ9</accession>
<keyword evidence="1" id="KW-0255">Endonuclease</keyword>
<dbReference type="Proteomes" id="UP000275579">
    <property type="component" value="Chromosome"/>
</dbReference>
<dbReference type="RefSeq" id="WP_127151068.1">
    <property type="nucleotide sequence ID" value="NZ_CP029042.1"/>
</dbReference>
<name>A0A3S9YAQ9_9ACTN</name>
<dbReference type="GO" id="GO:0004519">
    <property type="term" value="F:endonuclease activity"/>
    <property type="evidence" value="ECO:0007669"/>
    <property type="project" value="UniProtKB-KW"/>
</dbReference>
<dbReference type="AlphaFoldDB" id="A0A3S9YAQ9"/>